<feature type="region of interest" description="Disordered" evidence="1">
    <location>
        <begin position="200"/>
        <end position="275"/>
    </location>
</feature>
<name>A0AA45W623_9RHOB</name>
<reference evidence="5 7" key="2">
    <citation type="submission" date="2021-01" db="EMBL/GenBank/DDBJ databases">
        <title>Biogeographic distribution of Paracoccus.</title>
        <authorList>
            <person name="Hollensteiner J."/>
            <person name="Leineberger J."/>
            <person name="Brinkhoff T."/>
            <person name="Daniel R."/>
        </authorList>
    </citation>
    <scope>NUCLEOTIDE SEQUENCE [LARGE SCALE GENOMIC DNA]</scope>
    <source>
        <strain evidence="5 7">DSM 18447</strain>
    </source>
</reference>
<dbReference type="InterPro" id="IPR036680">
    <property type="entry name" value="SPOR-like_sf"/>
</dbReference>
<dbReference type="Gene3D" id="3.30.70.1070">
    <property type="entry name" value="Sporulation related repeat"/>
    <property type="match status" value="1"/>
</dbReference>
<keyword evidence="2" id="KW-0732">Signal</keyword>
<proteinExistence type="predicted"/>
<dbReference type="Proteomes" id="UP000186216">
    <property type="component" value="Unassembled WGS sequence"/>
</dbReference>
<dbReference type="Pfam" id="PF05036">
    <property type="entry name" value="SPOR"/>
    <property type="match status" value="1"/>
</dbReference>
<evidence type="ECO:0000313" key="6">
    <source>
        <dbReference type="Proteomes" id="UP000186216"/>
    </source>
</evidence>
<evidence type="ECO:0000256" key="2">
    <source>
        <dbReference type="SAM" id="SignalP"/>
    </source>
</evidence>
<feature type="chain" id="PRO_5041367120" evidence="2">
    <location>
        <begin position="20"/>
        <end position="354"/>
    </location>
</feature>
<feature type="domain" description="SPOR" evidence="3">
    <location>
        <begin position="277"/>
        <end position="354"/>
    </location>
</feature>
<gene>
    <name evidence="5" type="ORF">JHX88_11695</name>
    <name evidence="4" type="ORF">SAMN05421772_11177</name>
</gene>
<dbReference type="EMBL" id="FTOU01000011">
    <property type="protein sequence ID" value="SIS98865.1"/>
    <property type="molecule type" value="Genomic_DNA"/>
</dbReference>
<evidence type="ECO:0000259" key="3">
    <source>
        <dbReference type="PROSITE" id="PS51724"/>
    </source>
</evidence>
<evidence type="ECO:0000313" key="7">
    <source>
        <dbReference type="Proteomes" id="UP001215549"/>
    </source>
</evidence>
<evidence type="ECO:0000313" key="4">
    <source>
        <dbReference type="EMBL" id="SIS98865.1"/>
    </source>
</evidence>
<protein>
    <submittedName>
        <fullName evidence="5">SPOR domain-containing protein</fullName>
    </submittedName>
    <submittedName>
        <fullName evidence="4">Sporulation related domain-containing protein</fullName>
    </submittedName>
</protein>
<dbReference type="SUPFAM" id="SSF110997">
    <property type="entry name" value="Sporulation related repeat"/>
    <property type="match status" value="1"/>
</dbReference>
<dbReference type="PROSITE" id="PS51724">
    <property type="entry name" value="SPOR"/>
    <property type="match status" value="1"/>
</dbReference>
<dbReference type="InterPro" id="IPR007730">
    <property type="entry name" value="SPOR-like_dom"/>
</dbReference>
<dbReference type="RefSeq" id="WP_076527022.1">
    <property type="nucleotide sequence ID" value="NZ_CP067140.1"/>
</dbReference>
<feature type="signal peptide" evidence="2">
    <location>
        <begin position="1"/>
        <end position="19"/>
    </location>
</feature>
<feature type="region of interest" description="Disordered" evidence="1">
    <location>
        <begin position="71"/>
        <end position="90"/>
    </location>
</feature>
<evidence type="ECO:0000256" key="1">
    <source>
        <dbReference type="SAM" id="MobiDB-lite"/>
    </source>
</evidence>
<dbReference type="AlphaFoldDB" id="A0AA45W623"/>
<sequence>MRNIWSLLFLAVLTGAAQATPSPLPPDSFAGEQYIDGRGCVFNRDGHGWTPRIDSQGKAICGFPSSLSVRRTDPDTVSVLPQEDSSAPPDAEKLLREQLAAGLRQGEFTADPHDPEPRREPAIPLGDGGMSAGIEALARQQEVIRASMAGMSPGSDLCARLGYQPDPNPRPILGGDVTQGLCPGMHATEPMERVITGQRVTEGETSARQGQHEKPTAGSVKGTDAEQAVDSGRQAKLSDTAKRPKARTSKVAASAGGSKPVRDEPVSGNAPTPRPKLIPASARYVQIGNFPDDDSAHAAIRKLAAMGFPVARGHERGKDRKHPLILAGPFNDRRSLVAALNMLRGAGYASAVAR</sequence>
<organism evidence="4 6">
    <name type="scientific">Paracoccus saliphilus</name>
    <dbReference type="NCBI Taxonomy" id="405559"/>
    <lineage>
        <taxon>Bacteria</taxon>
        <taxon>Pseudomonadati</taxon>
        <taxon>Pseudomonadota</taxon>
        <taxon>Alphaproteobacteria</taxon>
        <taxon>Rhodobacterales</taxon>
        <taxon>Paracoccaceae</taxon>
        <taxon>Paracoccus</taxon>
    </lineage>
</organism>
<evidence type="ECO:0000313" key="5">
    <source>
        <dbReference type="EMBL" id="WCR01600.1"/>
    </source>
</evidence>
<dbReference type="EMBL" id="CP067140">
    <property type="protein sequence ID" value="WCR01600.1"/>
    <property type="molecule type" value="Genomic_DNA"/>
</dbReference>
<reference evidence="4 6" key="1">
    <citation type="submission" date="2017-01" db="EMBL/GenBank/DDBJ databases">
        <authorList>
            <person name="Varghese N."/>
            <person name="Submissions S."/>
        </authorList>
    </citation>
    <scope>NUCLEOTIDE SEQUENCE [LARGE SCALE GENOMIC DNA]</scope>
    <source>
        <strain evidence="4 6">DSM 18447</strain>
    </source>
</reference>
<dbReference type="GO" id="GO:0042834">
    <property type="term" value="F:peptidoglycan binding"/>
    <property type="evidence" value="ECO:0007669"/>
    <property type="project" value="InterPro"/>
</dbReference>
<dbReference type="Proteomes" id="UP001215549">
    <property type="component" value="Chromosome"/>
</dbReference>
<keyword evidence="7" id="KW-1185">Reference proteome</keyword>
<accession>A0AA45W623</accession>